<dbReference type="Gene3D" id="1.10.30.10">
    <property type="entry name" value="High mobility group box domain"/>
    <property type="match status" value="1"/>
</dbReference>
<proteinExistence type="predicted"/>
<dbReference type="Proteomes" id="UP001140091">
    <property type="component" value="Unassembled WGS sequence"/>
</dbReference>
<feature type="region of interest" description="Disordered" evidence="4">
    <location>
        <begin position="1"/>
        <end position="32"/>
    </location>
</feature>
<feature type="compositionally biased region" description="Polar residues" evidence="4">
    <location>
        <begin position="88"/>
        <end position="103"/>
    </location>
</feature>
<dbReference type="SMART" id="SM00398">
    <property type="entry name" value="HMG"/>
    <property type="match status" value="1"/>
</dbReference>
<dbReference type="Pfam" id="PF00505">
    <property type="entry name" value="HMG_box"/>
    <property type="match status" value="1"/>
</dbReference>
<keyword evidence="3" id="KW-0539">Nucleus</keyword>
<dbReference type="InterPro" id="IPR009071">
    <property type="entry name" value="HMG_box_dom"/>
</dbReference>
<reference evidence="6" key="1">
    <citation type="submission" date="2022-06" db="EMBL/GenBank/DDBJ databases">
        <title>Genome Sequence of Candolleomyces eurysporus.</title>
        <authorList>
            <person name="Buettner E."/>
        </authorList>
    </citation>
    <scope>NUCLEOTIDE SEQUENCE</scope>
    <source>
        <strain evidence="6">VTCC 930004</strain>
    </source>
</reference>
<dbReference type="CDD" id="cd01389">
    <property type="entry name" value="HMG-box_ROX1-like"/>
    <property type="match status" value="1"/>
</dbReference>
<feature type="compositionally biased region" description="Low complexity" evidence="4">
    <location>
        <begin position="217"/>
        <end position="226"/>
    </location>
</feature>
<dbReference type="OrthoDB" id="6247875at2759"/>
<feature type="compositionally biased region" description="Acidic residues" evidence="4">
    <location>
        <begin position="297"/>
        <end position="313"/>
    </location>
</feature>
<dbReference type="SUPFAM" id="SSF47095">
    <property type="entry name" value="HMG-box"/>
    <property type="match status" value="1"/>
</dbReference>
<feature type="region of interest" description="Disordered" evidence="4">
    <location>
        <begin position="214"/>
        <end position="323"/>
    </location>
</feature>
<feature type="compositionally biased region" description="Basic residues" evidence="4">
    <location>
        <begin position="1"/>
        <end position="17"/>
    </location>
</feature>
<evidence type="ECO:0000256" key="4">
    <source>
        <dbReference type="SAM" id="MobiDB-lite"/>
    </source>
</evidence>
<dbReference type="EMBL" id="JANBPK010001191">
    <property type="protein sequence ID" value="KAJ2925257.1"/>
    <property type="molecule type" value="Genomic_DNA"/>
</dbReference>
<accession>A0A9W8IYU5</accession>
<feature type="region of interest" description="Disordered" evidence="4">
    <location>
        <begin position="50"/>
        <end position="145"/>
    </location>
</feature>
<feature type="compositionally biased region" description="Polar residues" evidence="4">
    <location>
        <begin position="169"/>
        <end position="178"/>
    </location>
</feature>
<feature type="compositionally biased region" description="Low complexity" evidence="4">
    <location>
        <begin position="104"/>
        <end position="122"/>
    </location>
</feature>
<evidence type="ECO:0000313" key="6">
    <source>
        <dbReference type="EMBL" id="KAJ2925257.1"/>
    </source>
</evidence>
<feature type="compositionally biased region" description="Low complexity" evidence="4">
    <location>
        <begin position="135"/>
        <end position="145"/>
    </location>
</feature>
<evidence type="ECO:0000256" key="2">
    <source>
        <dbReference type="ARBA" id="ARBA00023163"/>
    </source>
</evidence>
<evidence type="ECO:0000313" key="7">
    <source>
        <dbReference type="Proteomes" id="UP001140091"/>
    </source>
</evidence>
<dbReference type="InterPro" id="IPR050140">
    <property type="entry name" value="SRY-related_HMG-box_TF-like"/>
</dbReference>
<keyword evidence="7" id="KW-1185">Reference proteome</keyword>
<comment type="caution">
    <text evidence="6">The sequence shown here is derived from an EMBL/GenBank/DDBJ whole genome shotgun (WGS) entry which is preliminary data.</text>
</comment>
<dbReference type="InterPro" id="IPR036910">
    <property type="entry name" value="HMG_box_dom_sf"/>
</dbReference>
<feature type="domain" description="HMG box" evidence="5">
    <location>
        <begin position="143"/>
        <end position="215"/>
    </location>
</feature>
<sequence>MPAIRNARRSHSQGRHSGRLENRVPIAYDNEGWEVPLGRATLQDLFLTRGDSSRLTPRDIPPPSTTSHLDPSSDSEADPVPEIVAVASNGNTDHVRPRSNSAISAPSSTSSSSFAPTQSFSQTNMAGTTRAQAKPYNRPGNRIPRPRNAFIIFRSYYNLQHAPLPSADGTKTNQNEVSKQAAKEWKSMTPEQQKPFQEQAKREKEEHHLLYPDYRYAPNGKKGAPAKPKPKTRMTQAAMRRKESYSDRSATPIVAAPPARNLRPRAEIPRYVSPEPSPAERSPSPTPSVPQSPASSNDEEPSDGEDEWVETEDIPTLKLPLPLPPVTIKPLTGQGVDPDNMYIPLFVHDDVFPSTRIDPNVLWASWSSHMAADVLSNDPCSPLAEASSSASASSPGGRLSPLSIEPRFGYETSYGQLFGTLDDLFNAQSAPIPPELDINFGDWLNFPEDSDSASTSGPGTELPQ</sequence>
<dbReference type="PANTHER" id="PTHR10270">
    <property type="entry name" value="SOX TRANSCRIPTION FACTOR"/>
    <property type="match status" value="1"/>
</dbReference>
<evidence type="ECO:0000256" key="1">
    <source>
        <dbReference type="ARBA" id="ARBA00023125"/>
    </source>
</evidence>
<dbReference type="AlphaFoldDB" id="A0A9W8IYU5"/>
<protein>
    <recommendedName>
        <fullName evidence="5">HMG box domain-containing protein</fullName>
    </recommendedName>
</protein>
<feature type="non-terminal residue" evidence="6">
    <location>
        <position position="1"/>
    </location>
</feature>
<dbReference type="PROSITE" id="PS50118">
    <property type="entry name" value="HMG_BOX_2"/>
    <property type="match status" value="1"/>
</dbReference>
<keyword evidence="2" id="KW-0804">Transcription</keyword>
<feature type="DNA-binding region" description="HMG box" evidence="3">
    <location>
        <begin position="143"/>
        <end position="215"/>
    </location>
</feature>
<name>A0A9W8IYU5_9AGAR</name>
<gene>
    <name evidence="6" type="ORF">H1R20_g11827</name>
</gene>
<evidence type="ECO:0000259" key="5">
    <source>
        <dbReference type="PROSITE" id="PS50118"/>
    </source>
</evidence>
<dbReference type="GO" id="GO:0005634">
    <property type="term" value="C:nucleus"/>
    <property type="evidence" value="ECO:0007669"/>
    <property type="project" value="UniProtKB-UniRule"/>
</dbReference>
<dbReference type="PANTHER" id="PTHR10270:SF161">
    <property type="entry name" value="SEX-DETERMINING REGION Y PROTEIN"/>
    <property type="match status" value="1"/>
</dbReference>
<evidence type="ECO:0000256" key="3">
    <source>
        <dbReference type="PROSITE-ProRule" id="PRU00267"/>
    </source>
</evidence>
<keyword evidence="1 3" id="KW-0238">DNA-binding</keyword>
<feature type="region of interest" description="Disordered" evidence="4">
    <location>
        <begin position="164"/>
        <end position="201"/>
    </location>
</feature>
<organism evidence="6 7">
    <name type="scientific">Candolleomyces eurysporus</name>
    <dbReference type="NCBI Taxonomy" id="2828524"/>
    <lineage>
        <taxon>Eukaryota</taxon>
        <taxon>Fungi</taxon>
        <taxon>Dikarya</taxon>
        <taxon>Basidiomycota</taxon>
        <taxon>Agaricomycotina</taxon>
        <taxon>Agaricomycetes</taxon>
        <taxon>Agaricomycetidae</taxon>
        <taxon>Agaricales</taxon>
        <taxon>Agaricineae</taxon>
        <taxon>Psathyrellaceae</taxon>
        <taxon>Candolleomyces</taxon>
    </lineage>
</organism>
<dbReference type="GO" id="GO:0001228">
    <property type="term" value="F:DNA-binding transcription activator activity, RNA polymerase II-specific"/>
    <property type="evidence" value="ECO:0007669"/>
    <property type="project" value="TreeGrafter"/>
</dbReference>
<dbReference type="GO" id="GO:0030154">
    <property type="term" value="P:cell differentiation"/>
    <property type="evidence" value="ECO:0007669"/>
    <property type="project" value="TreeGrafter"/>
</dbReference>
<dbReference type="GO" id="GO:0000978">
    <property type="term" value="F:RNA polymerase II cis-regulatory region sequence-specific DNA binding"/>
    <property type="evidence" value="ECO:0007669"/>
    <property type="project" value="TreeGrafter"/>
</dbReference>